<dbReference type="CDD" id="cd11586">
    <property type="entry name" value="VbhA_like"/>
    <property type="match status" value="1"/>
</dbReference>
<evidence type="ECO:0000313" key="1">
    <source>
        <dbReference type="EMBL" id="SCL90286.1"/>
    </source>
</evidence>
<reference evidence="1 2" key="1">
    <citation type="submission" date="2016-08" db="EMBL/GenBank/DDBJ databases">
        <authorList>
            <person name="Loux V."/>
            <person name="Rue O."/>
        </authorList>
    </citation>
    <scope>NUCLEOTIDE SEQUENCE [LARGE SCALE GENOMIC DNA]</scope>
    <source>
        <strain evidence="1 2">AFSSA_08CEB44bac</strain>
    </source>
</reference>
<name>A0AAX2CFR5_9BACI</name>
<protein>
    <recommendedName>
        <fullName evidence="3">Antitoxin VbhA domain-containing protein</fullName>
    </recommendedName>
</protein>
<organism evidence="1 2">
    <name type="scientific">Bacillus cytotoxicus</name>
    <dbReference type="NCBI Taxonomy" id="580165"/>
    <lineage>
        <taxon>Bacteria</taxon>
        <taxon>Bacillati</taxon>
        <taxon>Bacillota</taxon>
        <taxon>Bacilli</taxon>
        <taxon>Bacillales</taxon>
        <taxon>Bacillaceae</taxon>
        <taxon>Bacillus</taxon>
        <taxon>Bacillus cereus group</taxon>
    </lineage>
</organism>
<dbReference type="EMBL" id="FMIK01000022">
    <property type="protein sequence ID" value="SCL90286.1"/>
    <property type="molecule type" value="Genomic_DNA"/>
</dbReference>
<evidence type="ECO:0008006" key="3">
    <source>
        <dbReference type="Google" id="ProtNLM"/>
    </source>
</evidence>
<gene>
    <name evidence="1" type="ORF">BCB44BAC_01699</name>
</gene>
<dbReference type="InterPro" id="IPR033788">
    <property type="entry name" value="VbhA-like"/>
</dbReference>
<dbReference type="Proteomes" id="UP000242164">
    <property type="component" value="Unassembled WGS sequence"/>
</dbReference>
<sequence length="61" mass="6953">MFKNEKELNKAFEAAKATLEIEGMTVTKEMEKVIKAKVGGKITRQQFLELADAIARREKLK</sequence>
<dbReference type="AlphaFoldDB" id="A0AAX2CFR5"/>
<dbReference type="RefSeq" id="WP_255815749.1">
    <property type="nucleotide sequence ID" value="NZ_CP066179.1"/>
</dbReference>
<proteinExistence type="predicted"/>
<comment type="caution">
    <text evidence="1">The sequence shown here is derived from an EMBL/GenBank/DDBJ whole genome shotgun (WGS) entry which is preliminary data.</text>
</comment>
<accession>A0AAX2CFR5</accession>
<evidence type="ECO:0000313" key="2">
    <source>
        <dbReference type="Proteomes" id="UP000242164"/>
    </source>
</evidence>